<dbReference type="InterPro" id="IPR025857">
    <property type="entry name" value="MacB_PCD"/>
</dbReference>
<keyword evidence="6 7" id="KW-0472">Membrane</keyword>
<protein>
    <recommendedName>
        <fullName evidence="12">ABC transporter permease</fullName>
    </recommendedName>
</protein>
<feature type="transmembrane region" description="Helical" evidence="7">
    <location>
        <begin position="21"/>
        <end position="43"/>
    </location>
</feature>
<name>A0A508X0V4_9HYPH</name>
<dbReference type="AlphaFoldDB" id="A0A508X0V4"/>
<keyword evidence="3" id="KW-1003">Cell membrane</keyword>
<dbReference type="GO" id="GO:0044874">
    <property type="term" value="P:lipoprotein localization to outer membrane"/>
    <property type="evidence" value="ECO:0007669"/>
    <property type="project" value="TreeGrafter"/>
</dbReference>
<evidence type="ECO:0000256" key="7">
    <source>
        <dbReference type="SAM" id="Phobius"/>
    </source>
</evidence>
<reference evidence="10 11" key="1">
    <citation type="submission" date="2019-06" db="EMBL/GenBank/DDBJ databases">
        <authorList>
            <person name="Le Quere A."/>
            <person name="Colella S."/>
        </authorList>
    </citation>
    <scope>NUCLEOTIDE SEQUENCE [LARGE SCALE GENOMIC DNA]</scope>
    <source>
        <strain evidence="10">EmedicaeMD41</strain>
    </source>
</reference>
<gene>
    <name evidence="10" type="ORF">EMEDMD4_490044</name>
</gene>
<evidence type="ECO:0000256" key="6">
    <source>
        <dbReference type="ARBA" id="ARBA00023136"/>
    </source>
</evidence>
<evidence type="ECO:0000259" key="9">
    <source>
        <dbReference type="Pfam" id="PF12704"/>
    </source>
</evidence>
<evidence type="ECO:0000259" key="8">
    <source>
        <dbReference type="Pfam" id="PF02687"/>
    </source>
</evidence>
<evidence type="ECO:0008006" key="12">
    <source>
        <dbReference type="Google" id="ProtNLM"/>
    </source>
</evidence>
<evidence type="ECO:0000256" key="5">
    <source>
        <dbReference type="ARBA" id="ARBA00022989"/>
    </source>
</evidence>
<comment type="similarity">
    <text evidence="2">Belongs to the ABC-4 integral membrane protein family. LolC/E subfamily.</text>
</comment>
<feature type="transmembrane region" description="Helical" evidence="7">
    <location>
        <begin position="374"/>
        <end position="398"/>
    </location>
</feature>
<dbReference type="PANTHER" id="PTHR30489:SF0">
    <property type="entry name" value="LIPOPROTEIN-RELEASING SYSTEM TRANSMEMBRANE PROTEIN LOLE"/>
    <property type="match status" value="1"/>
</dbReference>
<feature type="transmembrane region" description="Helical" evidence="7">
    <location>
        <begin position="328"/>
        <end position="354"/>
    </location>
</feature>
<keyword evidence="5 7" id="KW-1133">Transmembrane helix</keyword>
<feature type="domain" description="MacB-like periplasmic core" evidence="9">
    <location>
        <begin position="22"/>
        <end position="253"/>
    </location>
</feature>
<sequence>MSAMRLIFDIALTHVAGRGRQTLVAVIGVAVGVGFSIAMAALMQGGQDDFVRQLVDTMPHVDVTDEQRTARRQPAEDLFEAVAISGLRPRDDRRGIINPTKAVSWLEEWMPGRLAAVLNVQGVIRYSGREVGAVVIGIEPEKEMRVSPIVEDFESGSFSALAAGGNNVVIGDTMASRLGAALGDTITAISSEGRARNFKIVGLFHTGTTARDEGEGYVLLKNAQILSNRPNAINEIRIKLDDPNAAPSIAHRVEVELGYKAVAWQEANESILEALVVRNVIMYTVVAAIMLVAGFGIFNIVSTITHEKARDIAIMKSLGFSETDMRRLFVIEGLAIGIAGSLLGWTLGFAITYALSQVRFEIAATGQEMTRLPIAWSVLHYGISTGFALASAAVAGYLPARRAARVNPVDIIRGAT</sequence>
<proteinExistence type="inferred from homology"/>
<organism evidence="10 11">
    <name type="scientific">Sinorhizobium medicae</name>
    <dbReference type="NCBI Taxonomy" id="110321"/>
    <lineage>
        <taxon>Bacteria</taxon>
        <taxon>Pseudomonadati</taxon>
        <taxon>Pseudomonadota</taxon>
        <taxon>Alphaproteobacteria</taxon>
        <taxon>Hyphomicrobiales</taxon>
        <taxon>Rhizobiaceae</taxon>
        <taxon>Sinorhizobium/Ensifer group</taxon>
        <taxon>Sinorhizobium</taxon>
    </lineage>
</organism>
<evidence type="ECO:0000313" key="10">
    <source>
        <dbReference type="EMBL" id="VTZ63117.1"/>
    </source>
</evidence>
<evidence type="ECO:0000256" key="2">
    <source>
        <dbReference type="ARBA" id="ARBA00005236"/>
    </source>
</evidence>
<evidence type="ECO:0000313" key="11">
    <source>
        <dbReference type="Proteomes" id="UP000507954"/>
    </source>
</evidence>
<dbReference type="InterPro" id="IPR003838">
    <property type="entry name" value="ABC3_permease_C"/>
</dbReference>
<keyword evidence="4 7" id="KW-0812">Transmembrane</keyword>
<evidence type="ECO:0000256" key="1">
    <source>
        <dbReference type="ARBA" id="ARBA00004651"/>
    </source>
</evidence>
<dbReference type="Pfam" id="PF02687">
    <property type="entry name" value="FtsX"/>
    <property type="match status" value="1"/>
</dbReference>
<evidence type="ECO:0000256" key="3">
    <source>
        <dbReference type="ARBA" id="ARBA00022475"/>
    </source>
</evidence>
<accession>A0A508X0V4</accession>
<dbReference type="InterPro" id="IPR051447">
    <property type="entry name" value="Lipoprotein-release_system"/>
</dbReference>
<dbReference type="EMBL" id="CABFNB010000116">
    <property type="protein sequence ID" value="VTZ63117.1"/>
    <property type="molecule type" value="Genomic_DNA"/>
</dbReference>
<dbReference type="PANTHER" id="PTHR30489">
    <property type="entry name" value="LIPOPROTEIN-RELEASING SYSTEM TRANSMEMBRANE PROTEIN LOLE"/>
    <property type="match status" value="1"/>
</dbReference>
<dbReference type="GO" id="GO:0098797">
    <property type="term" value="C:plasma membrane protein complex"/>
    <property type="evidence" value="ECO:0007669"/>
    <property type="project" value="TreeGrafter"/>
</dbReference>
<dbReference type="Proteomes" id="UP000507954">
    <property type="component" value="Unassembled WGS sequence"/>
</dbReference>
<dbReference type="Pfam" id="PF12704">
    <property type="entry name" value="MacB_PCD"/>
    <property type="match status" value="1"/>
</dbReference>
<evidence type="ECO:0000256" key="4">
    <source>
        <dbReference type="ARBA" id="ARBA00022692"/>
    </source>
</evidence>
<feature type="transmembrane region" description="Helical" evidence="7">
    <location>
        <begin position="280"/>
        <end position="301"/>
    </location>
</feature>
<feature type="domain" description="ABC3 transporter permease C-terminal" evidence="8">
    <location>
        <begin position="284"/>
        <end position="408"/>
    </location>
</feature>
<comment type="subcellular location">
    <subcellularLocation>
        <location evidence="1">Cell membrane</location>
        <topology evidence="1">Multi-pass membrane protein</topology>
    </subcellularLocation>
</comment>